<comment type="caution">
    <text evidence="1">The sequence shown here is derived from an EMBL/GenBank/DDBJ whole genome shotgun (WGS) entry which is preliminary data.</text>
</comment>
<dbReference type="AlphaFoldDB" id="A0A0F9HHX9"/>
<proteinExistence type="predicted"/>
<reference evidence="1" key="1">
    <citation type="journal article" date="2015" name="Nature">
        <title>Complex archaea that bridge the gap between prokaryotes and eukaryotes.</title>
        <authorList>
            <person name="Spang A."/>
            <person name="Saw J.H."/>
            <person name="Jorgensen S.L."/>
            <person name="Zaremba-Niedzwiedzka K."/>
            <person name="Martijn J."/>
            <person name="Lind A.E."/>
            <person name="van Eijk R."/>
            <person name="Schleper C."/>
            <person name="Guy L."/>
            <person name="Ettema T.J."/>
        </authorList>
    </citation>
    <scope>NUCLEOTIDE SEQUENCE</scope>
</reference>
<dbReference type="EMBL" id="LAZR01015069">
    <property type="protein sequence ID" value="KKM14772.1"/>
    <property type="molecule type" value="Genomic_DNA"/>
</dbReference>
<accession>A0A0F9HHX9</accession>
<sequence>MINRGNDRLSAALFNKIDTRLDFWSHASFRKLPFVQK</sequence>
<gene>
    <name evidence="1" type="ORF">LCGC14_1702720</name>
</gene>
<protein>
    <submittedName>
        <fullName evidence="1">Uncharacterized protein</fullName>
    </submittedName>
</protein>
<organism evidence="1">
    <name type="scientific">marine sediment metagenome</name>
    <dbReference type="NCBI Taxonomy" id="412755"/>
    <lineage>
        <taxon>unclassified sequences</taxon>
        <taxon>metagenomes</taxon>
        <taxon>ecological metagenomes</taxon>
    </lineage>
</organism>
<name>A0A0F9HHX9_9ZZZZ</name>
<evidence type="ECO:0000313" key="1">
    <source>
        <dbReference type="EMBL" id="KKM14772.1"/>
    </source>
</evidence>
<feature type="non-terminal residue" evidence="1">
    <location>
        <position position="37"/>
    </location>
</feature>